<feature type="transmembrane region" description="Helical" evidence="3">
    <location>
        <begin position="6"/>
        <end position="22"/>
    </location>
</feature>
<dbReference type="InterPro" id="IPR019734">
    <property type="entry name" value="TPR_rpt"/>
</dbReference>
<reference evidence="4 5" key="1">
    <citation type="submission" date="2021-05" db="EMBL/GenBank/DDBJ databases">
        <title>Comparative genomic studies on the polysaccharide-degrading batcterial strains of the Flammeovirga genus.</title>
        <authorList>
            <person name="Zewei F."/>
            <person name="Zheng Z."/>
            <person name="Yu L."/>
            <person name="Ruyue G."/>
            <person name="Yanhong M."/>
            <person name="Yuanyuan C."/>
            <person name="Jingyan G."/>
            <person name="Wenjun H."/>
        </authorList>
    </citation>
    <scope>NUCLEOTIDE SEQUENCE [LARGE SCALE GENOMIC DNA]</scope>
    <source>
        <strain evidence="4 5">YS10</strain>
    </source>
</reference>
<evidence type="ECO:0000256" key="1">
    <source>
        <dbReference type="PROSITE-ProRule" id="PRU00339"/>
    </source>
</evidence>
<evidence type="ECO:0000313" key="4">
    <source>
        <dbReference type="EMBL" id="QWG06127.1"/>
    </source>
</evidence>
<feature type="compositionally biased region" description="Polar residues" evidence="2">
    <location>
        <begin position="36"/>
        <end position="45"/>
    </location>
</feature>
<dbReference type="Pfam" id="PF13432">
    <property type="entry name" value="TPR_16"/>
    <property type="match status" value="1"/>
</dbReference>
<keyword evidence="5" id="KW-1185">Reference proteome</keyword>
<gene>
    <name evidence="4" type="ORF">KM029_12265</name>
</gene>
<accession>A0ABX8GSI5</accession>
<dbReference type="RefSeq" id="WP_144073556.1">
    <property type="nucleotide sequence ID" value="NZ_CP076128.1"/>
</dbReference>
<keyword evidence="3" id="KW-0812">Transmembrane</keyword>
<dbReference type="SUPFAM" id="SSF48452">
    <property type="entry name" value="TPR-like"/>
    <property type="match status" value="1"/>
</dbReference>
<keyword evidence="3" id="KW-0472">Membrane</keyword>
<dbReference type="Gene3D" id="1.25.40.10">
    <property type="entry name" value="Tetratricopeptide repeat domain"/>
    <property type="match status" value="1"/>
</dbReference>
<proteinExistence type="predicted"/>
<evidence type="ECO:0000256" key="2">
    <source>
        <dbReference type="SAM" id="MobiDB-lite"/>
    </source>
</evidence>
<feature type="repeat" description="TPR" evidence="1">
    <location>
        <begin position="207"/>
        <end position="240"/>
    </location>
</feature>
<dbReference type="EMBL" id="CP076128">
    <property type="protein sequence ID" value="QWG06127.1"/>
    <property type="molecule type" value="Genomic_DNA"/>
</dbReference>
<sequence>MGTKQYSLIGIGIVLIIVLALLPKAVVTDNSANAVENNESTAQTEQHSDDDGHDHGSNKVDMASAHSEKLPADTQSKLDSLQDSFESGKGTQNKITVANEAYDLLIRMNKFDRAAEWKLALYGVTDKSEDLKSAADAYYDAFTFAMSEEKSSKMASLARSNYNQYLKLEPKDLNSKVKLGMTYVVSSSPMQGITLIREVIAEEPNHQLAIFNLGLLSMQSGQYDKAVGRFEQLKKLYPEDMEARFYLALALKEVGKKNQAIKELEFINKNADSEDIRVTSSQYLAEWVN</sequence>
<keyword evidence="3" id="KW-1133">Transmembrane helix</keyword>
<protein>
    <submittedName>
        <fullName evidence="4">Tetratricopeptide repeat protein</fullName>
    </submittedName>
</protein>
<dbReference type="InterPro" id="IPR011990">
    <property type="entry name" value="TPR-like_helical_dom_sf"/>
</dbReference>
<feature type="region of interest" description="Disordered" evidence="2">
    <location>
        <begin position="36"/>
        <end position="77"/>
    </location>
</feature>
<keyword evidence="1" id="KW-0802">TPR repeat</keyword>
<evidence type="ECO:0000313" key="5">
    <source>
        <dbReference type="Proteomes" id="UP000682802"/>
    </source>
</evidence>
<name>A0ABX8GSI5_9BACT</name>
<dbReference type="Proteomes" id="UP000682802">
    <property type="component" value="Chromosome 1"/>
</dbReference>
<dbReference type="PROSITE" id="PS50005">
    <property type="entry name" value="TPR"/>
    <property type="match status" value="1"/>
</dbReference>
<organism evidence="4 5">
    <name type="scientific">Flammeovirga kamogawensis</name>
    <dbReference type="NCBI Taxonomy" id="373891"/>
    <lineage>
        <taxon>Bacteria</taxon>
        <taxon>Pseudomonadati</taxon>
        <taxon>Bacteroidota</taxon>
        <taxon>Cytophagia</taxon>
        <taxon>Cytophagales</taxon>
        <taxon>Flammeovirgaceae</taxon>
        <taxon>Flammeovirga</taxon>
    </lineage>
</organism>
<feature type="compositionally biased region" description="Basic and acidic residues" evidence="2">
    <location>
        <begin position="46"/>
        <end position="58"/>
    </location>
</feature>
<evidence type="ECO:0000256" key="3">
    <source>
        <dbReference type="SAM" id="Phobius"/>
    </source>
</evidence>